<gene>
    <name evidence="3" type="ORF">OPKNFCMD_4064</name>
</gene>
<keyword evidence="2" id="KW-1133">Transmembrane helix</keyword>
<feature type="transmembrane region" description="Helical" evidence="2">
    <location>
        <begin position="192"/>
        <end position="212"/>
    </location>
</feature>
<feature type="region of interest" description="Disordered" evidence="1">
    <location>
        <begin position="316"/>
        <end position="339"/>
    </location>
</feature>
<keyword evidence="2" id="KW-0812">Transmembrane</keyword>
<evidence type="ECO:0000313" key="4">
    <source>
        <dbReference type="Proteomes" id="UP001055167"/>
    </source>
</evidence>
<keyword evidence="2" id="KW-0472">Membrane</keyword>
<feature type="transmembrane region" description="Helical" evidence="2">
    <location>
        <begin position="6"/>
        <end position="27"/>
    </location>
</feature>
<dbReference type="RefSeq" id="WP_128563469.1">
    <property type="nucleotide sequence ID" value="NZ_QOWC01000044.1"/>
</dbReference>
<comment type="caution">
    <text evidence="3">The sequence shown here is derived from an EMBL/GenBank/DDBJ whole genome shotgun (WGS) entry which is preliminary data.</text>
</comment>
<name>A0ABQ4R2X2_9HYPH</name>
<feature type="transmembrane region" description="Helical" evidence="2">
    <location>
        <begin position="284"/>
        <end position="302"/>
    </location>
</feature>
<evidence type="ECO:0000256" key="1">
    <source>
        <dbReference type="SAM" id="MobiDB-lite"/>
    </source>
</evidence>
<proteinExistence type="predicted"/>
<feature type="compositionally biased region" description="Basic and acidic residues" evidence="1">
    <location>
        <begin position="317"/>
        <end position="330"/>
    </location>
</feature>
<reference evidence="3" key="2">
    <citation type="submission" date="2021-08" db="EMBL/GenBank/DDBJ databases">
        <authorList>
            <person name="Tani A."/>
            <person name="Ola A."/>
            <person name="Ogura Y."/>
            <person name="Katsura K."/>
            <person name="Hayashi T."/>
        </authorList>
    </citation>
    <scope>NUCLEOTIDE SEQUENCE</scope>
    <source>
        <strain evidence="3">KCTC 52305</strain>
    </source>
</reference>
<dbReference type="Proteomes" id="UP001055167">
    <property type="component" value="Unassembled WGS sequence"/>
</dbReference>
<keyword evidence="4" id="KW-1185">Reference proteome</keyword>
<dbReference type="EMBL" id="BPQH01000013">
    <property type="protein sequence ID" value="GJD51310.1"/>
    <property type="molecule type" value="Genomic_DNA"/>
</dbReference>
<reference evidence="3" key="1">
    <citation type="journal article" date="2021" name="Front. Microbiol.">
        <title>Comprehensive Comparative Genomics and Phenotyping of Methylobacterium Species.</title>
        <authorList>
            <person name="Alessa O."/>
            <person name="Ogura Y."/>
            <person name="Fujitani Y."/>
            <person name="Takami H."/>
            <person name="Hayashi T."/>
            <person name="Sahin N."/>
            <person name="Tani A."/>
        </authorList>
    </citation>
    <scope>NUCLEOTIDE SEQUENCE</scope>
    <source>
        <strain evidence="3">KCTC 52305</strain>
    </source>
</reference>
<accession>A0ABQ4R2X2</accession>
<evidence type="ECO:0000256" key="2">
    <source>
        <dbReference type="SAM" id="Phobius"/>
    </source>
</evidence>
<evidence type="ECO:0000313" key="3">
    <source>
        <dbReference type="EMBL" id="GJD51310.1"/>
    </source>
</evidence>
<organism evidence="3 4">
    <name type="scientific">Methylobacterium crusticola</name>
    <dbReference type="NCBI Taxonomy" id="1697972"/>
    <lineage>
        <taxon>Bacteria</taxon>
        <taxon>Pseudomonadati</taxon>
        <taxon>Pseudomonadota</taxon>
        <taxon>Alphaproteobacteria</taxon>
        <taxon>Hyphomicrobiales</taxon>
        <taxon>Methylobacteriaceae</taxon>
        <taxon>Methylobacterium</taxon>
    </lineage>
</organism>
<protein>
    <submittedName>
        <fullName evidence="3">Uncharacterized protein</fullName>
    </submittedName>
</protein>
<sequence>MLGSDVLEIGIGLTLLFLFVSLMCTALRELIETVMKSRASDLERGISELLFVASNPEMLAQFYQNSLISSLYNGDYRSRSNPEPACLNWPGMLIREARRRSNLPTYVPARSFASALIDIVGAPRIPGESLTVASLRDAVERIDHNDRLRGVLLTAIDGAQGDLDRVRSNLEMWYNATMDRVSGWYKRRTQAILALLGLSVAILFNIDAVQVAQNLNTDKAYRQAVVNQAGTLLRTDEGARGAPQERLKQLQQDLSRAGFLIGWPAPQLTACQGSGCTGAFLRMLLGWLVTALAVTLGAPFWFDVLNKFMVIRSTVKPSEKSLPEASKDSRPAPPQPGGA</sequence>